<dbReference type="SUPFAM" id="SSF54637">
    <property type="entry name" value="Thioesterase/thiol ester dehydrase-isomerase"/>
    <property type="match status" value="1"/>
</dbReference>
<proteinExistence type="inferred from homology"/>
<feature type="domain" description="MaoC-like" evidence="2">
    <location>
        <begin position="19"/>
        <end position="111"/>
    </location>
</feature>
<comment type="caution">
    <text evidence="3">The sequence shown here is derived from an EMBL/GenBank/DDBJ whole genome shotgun (WGS) entry which is preliminary data.</text>
</comment>
<keyword evidence="4" id="KW-1185">Reference proteome</keyword>
<evidence type="ECO:0000313" key="4">
    <source>
        <dbReference type="Proteomes" id="UP001612741"/>
    </source>
</evidence>
<dbReference type="Gene3D" id="3.10.129.10">
    <property type="entry name" value="Hotdog Thioesterase"/>
    <property type="match status" value="1"/>
</dbReference>
<gene>
    <name evidence="3" type="ORF">ACIBG2_17960</name>
</gene>
<dbReference type="Proteomes" id="UP001612741">
    <property type="component" value="Unassembled WGS sequence"/>
</dbReference>
<dbReference type="Pfam" id="PF01575">
    <property type="entry name" value="MaoC_dehydratas"/>
    <property type="match status" value="1"/>
</dbReference>
<accession>A0ABW7YUB0</accession>
<reference evidence="3 4" key="1">
    <citation type="submission" date="2024-10" db="EMBL/GenBank/DDBJ databases">
        <title>The Natural Products Discovery Center: Release of the First 8490 Sequenced Strains for Exploring Actinobacteria Biosynthetic Diversity.</title>
        <authorList>
            <person name="Kalkreuter E."/>
            <person name="Kautsar S.A."/>
            <person name="Yang D."/>
            <person name="Bader C.D."/>
            <person name="Teijaro C.N."/>
            <person name="Fluegel L."/>
            <person name="Davis C.M."/>
            <person name="Simpson J.R."/>
            <person name="Lauterbach L."/>
            <person name="Steele A.D."/>
            <person name="Gui C."/>
            <person name="Meng S."/>
            <person name="Li G."/>
            <person name="Viehrig K."/>
            <person name="Ye F."/>
            <person name="Su P."/>
            <person name="Kiefer A.F."/>
            <person name="Nichols A."/>
            <person name="Cepeda A.J."/>
            <person name="Yan W."/>
            <person name="Fan B."/>
            <person name="Jiang Y."/>
            <person name="Adhikari A."/>
            <person name="Zheng C.-J."/>
            <person name="Schuster L."/>
            <person name="Cowan T.M."/>
            <person name="Smanski M.J."/>
            <person name="Chevrette M.G."/>
            <person name="De Carvalho L.P.S."/>
            <person name="Shen B."/>
        </authorList>
    </citation>
    <scope>NUCLEOTIDE SEQUENCE [LARGE SCALE GENOMIC DNA]</scope>
    <source>
        <strain evidence="3 4">NPDC050545</strain>
    </source>
</reference>
<dbReference type="RefSeq" id="WP_397082486.1">
    <property type="nucleotide sequence ID" value="NZ_JBITGY010000004.1"/>
</dbReference>
<dbReference type="InterPro" id="IPR002539">
    <property type="entry name" value="MaoC-like_dom"/>
</dbReference>
<evidence type="ECO:0000313" key="3">
    <source>
        <dbReference type="EMBL" id="MFI6499277.1"/>
    </source>
</evidence>
<sequence>MMRTLTGEEIKIGTSLPELAISLTPTLVISTAIATMDFTPVHHDAELARAQGSQDIFLNILTTMGLVERFVTDWAGPEALVRKINVKLGVPAYAGDLLTLSGSVIAHEDDTFTVEVHGKVSLGNHATGAVTITLPT</sequence>
<protein>
    <submittedName>
        <fullName evidence="3">MaoC/PaaZ C-terminal domain-containing protein</fullName>
    </submittedName>
</protein>
<name>A0ABW7YUB0_9ACTN</name>
<evidence type="ECO:0000259" key="2">
    <source>
        <dbReference type="Pfam" id="PF01575"/>
    </source>
</evidence>
<dbReference type="EMBL" id="JBITGY010000004">
    <property type="protein sequence ID" value="MFI6499277.1"/>
    <property type="molecule type" value="Genomic_DNA"/>
</dbReference>
<dbReference type="InterPro" id="IPR029069">
    <property type="entry name" value="HotDog_dom_sf"/>
</dbReference>
<comment type="similarity">
    <text evidence="1">Belongs to the enoyl-CoA hydratase/isomerase family.</text>
</comment>
<organism evidence="3 4">
    <name type="scientific">Nonomuraea typhae</name>
    <dbReference type="NCBI Taxonomy" id="2603600"/>
    <lineage>
        <taxon>Bacteria</taxon>
        <taxon>Bacillati</taxon>
        <taxon>Actinomycetota</taxon>
        <taxon>Actinomycetes</taxon>
        <taxon>Streptosporangiales</taxon>
        <taxon>Streptosporangiaceae</taxon>
        <taxon>Nonomuraea</taxon>
    </lineage>
</organism>
<evidence type="ECO:0000256" key="1">
    <source>
        <dbReference type="ARBA" id="ARBA00005254"/>
    </source>
</evidence>